<feature type="domain" description="HTH cro/C1-type" evidence="5">
    <location>
        <begin position="7"/>
        <end position="61"/>
    </location>
</feature>
<dbReference type="InterPro" id="IPR001387">
    <property type="entry name" value="Cro/C1-type_HTH"/>
</dbReference>
<keyword evidence="3" id="KW-0378">Hydrolase</keyword>
<feature type="transmembrane region" description="Helical" evidence="4">
    <location>
        <begin position="103"/>
        <end position="126"/>
    </location>
</feature>
<comment type="subcellular location">
    <subcellularLocation>
        <location evidence="1">Cell envelope</location>
    </subcellularLocation>
</comment>
<evidence type="ECO:0000256" key="1">
    <source>
        <dbReference type="ARBA" id="ARBA00004196"/>
    </source>
</evidence>
<dbReference type="CDD" id="cd00093">
    <property type="entry name" value="HTH_XRE"/>
    <property type="match status" value="1"/>
</dbReference>
<dbReference type="SUPFAM" id="SSF47413">
    <property type="entry name" value="lambda repressor-like DNA-binding domains"/>
    <property type="match status" value="1"/>
</dbReference>
<dbReference type="Gene3D" id="1.10.260.40">
    <property type="entry name" value="lambda repressor-like DNA-binding domains"/>
    <property type="match status" value="1"/>
</dbReference>
<dbReference type="InterPro" id="IPR001940">
    <property type="entry name" value="Peptidase_S1C"/>
</dbReference>
<dbReference type="GO" id="GO:0006508">
    <property type="term" value="P:proteolysis"/>
    <property type="evidence" value="ECO:0007669"/>
    <property type="project" value="UniProtKB-KW"/>
</dbReference>
<dbReference type="Proteomes" id="UP000886861">
    <property type="component" value="Unassembled WGS sequence"/>
</dbReference>
<keyword evidence="2" id="KW-0645">Protease</keyword>
<dbReference type="SUPFAM" id="SSF52058">
    <property type="entry name" value="L domain-like"/>
    <property type="match status" value="1"/>
</dbReference>
<dbReference type="PRINTS" id="PR00834">
    <property type="entry name" value="PROTEASES2C"/>
</dbReference>
<organism evidence="6 7">
    <name type="scientific">Candidatus Caccopulliclostridium gallistercoris</name>
    <dbReference type="NCBI Taxonomy" id="2840719"/>
    <lineage>
        <taxon>Bacteria</taxon>
        <taxon>Bacillati</taxon>
        <taxon>Bacillota</taxon>
        <taxon>Clostridia</taxon>
        <taxon>Candidatus Caccopulliclostridium</taxon>
    </lineage>
</organism>
<reference evidence="6" key="2">
    <citation type="journal article" date="2021" name="PeerJ">
        <title>Extensive microbial diversity within the chicken gut microbiome revealed by metagenomics and culture.</title>
        <authorList>
            <person name="Gilroy R."/>
            <person name="Ravi A."/>
            <person name="Getino M."/>
            <person name="Pursley I."/>
            <person name="Horton D.L."/>
            <person name="Alikhan N.F."/>
            <person name="Baker D."/>
            <person name="Gharbi K."/>
            <person name="Hall N."/>
            <person name="Watson M."/>
            <person name="Adriaenssens E.M."/>
            <person name="Foster-Nyarko E."/>
            <person name="Jarju S."/>
            <person name="Secka A."/>
            <person name="Antonio M."/>
            <person name="Oren A."/>
            <person name="Chaudhuri R.R."/>
            <person name="La Ragione R."/>
            <person name="Hildebrand F."/>
            <person name="Pallen M.J."/>
        </authorList>
    </citation>
    <scope>NUCLEOTIDE SEQUENCE</scope>
    <source>
        <strain evidence="6">CHK186-9395</strain>
    </source>
</reference>
<protein>
    <submittedName>
        <fullName evidence="6">InlB B-repeat-containing protein</fullName>
    </submittedName>
</protein>
<dbReference type="InterPro" id="IPR042229">
    <property type="entry name" value="Listeria/Bacterioides_rpt_sf"/>
</dbReference>
<evidence type="ECO:0000256" key="4">
    <source>
        <dbReference type="SAM" id="Phobius"/>
    </source>
</evidence>
<sequence>MSLGEKIKLLRKSKNLTQNELGKLLNVSFQAVSKWEKNVSQPDIETIKKICEIFEINVDNFLKDNFTLKPNKEVVHSKVEKSALYNEVNTSNEKALVLSRNQLIIIICAALAAILAVVGIILAITIPNSRRGSVYDSVNPSVVCVSTTAGNNLLFGSGFFISNTQVVTNYHVVAGIESGKVKLSDGTELNITGIAGYDRERDIAVLIVDTEPLKDSEEFKGGVKTVRLGNSDNIRVGDRVYAIGYPQSYFIGNNVSTLTEGIISKTSYMHEGYSYIQTTADITNGNSGGVLVNESGEVIGITTAQLSVAGEDYMNMSIPINSLKNLDKSHNYTLEEFVSYNAVYTIRFYVDNYVDEVRSVHYNETVESYTPTKTGYTFVRWNDELGTEFNFNTPINKNTNLYAEFTPNEYTITLFLDGGSLEEGTENSVKVTYNAPFTLPTPTKEGFEFIRWTLNGSELPAVYNIADNSIATAVWREEPKTIIYILNDGTNNAENPTSFRNDESLTITLKPASKDYYKFGGWYLDSSFNTQVTEINTFGEDDITLYAKFTPITYTIDYELNDGSVIHTFKRRYTIEDTFTLPNNLEKAHYDFLGWICLQDETREPKLDYTVENRAGNLTFEAIFEPTKYKATFDLDGGTLVEGEELFETFTYFDKFDLPKLEKEHYVHIGYTINGFYMPNGDPYTTVPNWGTDATFKAVYEKFNYEINYYDLSGNLFKTDYYTFDQFPVTLENFAPEDAFELKDDKNYSSAELTSEISSITEIGNHSVYKNFYATAVVEYTINSYNKNVTVTGTNFKGTVYIPAEIGDFPVVSISFGGNTTIETLYVPNTVATYGYRCFKNSTTLKQVLMYESDLENTREGTIGEQAFYGCTNLEKLELPDNVTIIDGNAFSLTSKLTMNIPSSLERIESYAFSNSGFNPTENFPETLTYIGRGAFNNCPILENELFTIDNCVVINNILVLGRVNQEDGKTSVIPENVTRLTGGCYGGDYLAYDRVTKTIVIPDGVSSIPAYFVNYSYVETIEIGANVTSIIYNAFSSCPSIENVYIRGAHRSLSVSTSSDINYYYEANNYIESYKTYCKLDQGYAHWVGTNVLEFNGETYNYKQEEPTFPGNFWYYDEVTGKIKLWGQNA</sequence>
<accession>A0A9D1NEV9</accession>
<dbReference type="PROSITE" id="PS50943">
    <property type="entry name" value="HTH_CROC1"/>
    <property type="match status" value="1"/>
</dbReference>
<reference evidence="6" key="1">
    <citation type="submission" date="2020-10" db="EMBL/GenBank/DDBJ databases">
        <authorList>
            <person name="Gilroy R."/>
        </authorList>
    </citation>
    <scope>NUCLEOTIDE SEQUENCE</scope>
    <source>
        <strain evidence="6">CHK186-9395</strain>
    </source>
</reference>
<dbReference type="NCBIfam" id="TIGR02543">
    <property type="entry name" value="List_Bact_rpt"/>
    <property type="match status" value="2"/>
</dbReference>
<dbReference type="InterPro" id="IPR051201">
    <property type="entry name" value="Chloro_Bact_Ser_Proteases"/>
</dbReference>
<dbReference type="SMART" id="SM00530">
    <property type="entry name" value="HTH_XRE"/>
    <property type="match status" value="1"/>
</dbReference>
<evidence type="ECO:0000256" key="2">
    <source>
        <dbReference type="ARBA" id="ARBA00022670"/>
    </source>
</evidence>
<dbReference type="InterPro" id="IPR010982">
    <property type="entry name" value="Lambda_DNA-bd_dom_sf"/>
</dbReference>
<dbReference type="InterPro" id="IPR026906">
    <property type="entry name" value="LRR_5"/>
</dbReference>
<dbReference type="Pfam" id="PF13306">
    <property type="entry name" value="LRR_5"/>
    <property type="match status" value="3"/>
</dbReference>
<evidence type="ECO:0000313" key="6">
    <source>
        <dbReference type="EMBL" id="HIV01291.1"/>
    </source>
</evidence>
<dbReference type="Pfam" id="PF09479">
    <property type="entry name" value="Flg_new"/>
    <property type="match status" value="4"/>
</dbReference>
<dbReference type="AlphaFoldDB" id="A0A9D1NEV9"/>
<dbReference type="GO" id="GO:0004252">
    <property type="term" value="F:serine-type endopeptidase activity"/>
    <property type="evidence" value="ECO:0007669"/>
    <property type="project" value="InterPro"/>
</dbReference>
<comment type="caution">
    <text evidence="6">The sequence shown here is derived from an EMBL/GenBank/DDBJ whole genome shotgun (WGS) entry which is preliminary data.</text>
</comment>
<keyword evidence="4" id="KW-0812">Transmembrane</keyword>
<dbReference type="Pfam" id="PF01381">
    <property type="entry name" value="HTH_3"/>
    <property type="match status" value="1"/>
</dbReference>
<dbReference type="SUPFAM" id="SSF50494">
    <property type="entry name" value="Trypsin-like serine proteases"/>
    <property type="match status" value="1"/>
</dbReference>
<dbReference type="InterPro" id="IPR009003">
    <property type="entry name" value="Peptidase_S1_PA"/>
</dbReference>
<dbReference type="Gene3D" id="3.80.10.10">
    <property type="entry name" value="Ribonuclease Inhibitor"/>
    <property type="match status" value="3"/>
</dbReference>
<dbReference type="Gene3D" id="2.40.10.120">
    <property type="match status" value="1"/>
</dbReference>
<gene>
    <name evidence="6" type="ORF">IAA62_01895</name>
</gene>
<evidence type="ECO:0000313" key="7">
    <source>
        <dbReference type="Proteomes" id="UP000886861"/>
    </source>
</evidence>
<keyword evidence="4" id="KW-1133">Transmembrane helix</keyword>
<dbReference type="Pfam" id="PF13365">
    <property type="entry name" value="Trypsin_2"/>
    <property type="match status" value="1"/>
</dbReference>
<keyword evidence="4" id="KW-0472">Membrane</keyword>
<dbReference type="PANTHER" id="PTHR43343:SF3">
    <property type="entry name" value="PROTEASE DO-LIKE 8, CHLOROPLASTIC"/>
    <property type="match status" value="1"/>
</dbReference>
<dbReference type="PANTHER" id="PTHR43343">
    <property type="entry name" value="PEPTIDASE S12"/>
    <property type="match status" value="1"/>
</dbReference>
<dbReference type="EMBL" id="DVOJ01000007">
    <property type="protein sequence ID" value="HIV01291.1"/>
    <property type="molecule type" value="Genomic_DNA"/>
</dbReference>
<dbReference type="Gene3D" id="2.60.40.4270">
    <property type="entry name" value="Listeria-Bacteroides repeat domain"/>
    <property type="match status" value="3"/>
</dbReference>
<dbReference type="InterPro" id="IPR013378">
    <property type="entry name" value="InlB-like_B-rpt"/>
</dbReference>
<dbReference type="GO" id="GO:0030313">
    <property type="term" value="C:cell envelope"/>
    <property type="evidence" value="ECO:0007669"/>
    <property type="project" value="UniProtKB-SubCell"/>
</dbReference>
<dbReference type="InterPro" id="IPR032675">
    <property type="entry name" value="LRR_dom_sf"/>
</dbReference>
<evidence type="ECO:0000256" key="3">
    <source>
        <dbReference type="ARBA" id="ARBA00022801"/>
    </source>
</evidence>
<dbReference type="GO" id="GO:0003677">
    <property type="term" value="F:DNA binding"/>
    <property type="evidence" value="ECO:0007669"/>
    <property type="project" value="InterPro"/>
</dbReference>
<proteinExistence type="predicted"/>
<name>A0A9D1NEV9_9FIRM</name>
<evidence type="ECO:0000259" key="5">
    <source>
        <dbReference type="PROSITE" id="PS50943"/>
    </source>
</evidence>